<keyword evidence="2" id="KW-1003">Cell membrane</keyword>
<dbReference type="Pfam" id="PF02361">
    <property type="entry name" value="CbiQ"/>
    <property type="match status" value="1"/>
</dbReference>
<evidence type="ECO:0000256" key="4">
    <source>
        <dbReference type="ARBA" id="ARBA00022989"/>
    </source>
</evidence>
<accession>A0A9D1MG17</accession>
<sequence length="270" mass="30270">MRDVTFGQYYPAESPVHRCDPRTKILFFIVYIAAIFTAKNFYGLGACAFVFLLVAALSRVPFGSLLRSVRAIVFLLVFTAVLNLFFYSGETVWWQWKFIKITREGTIYTVFLAVRLFLLVAGSAILTLTTTPVSLTDGIESLLYPLKLIRFPVHELALIMSIALRFIPILTDETGRIMNAQKARGADFETGGLVRRVKAVIPVLIPLLVSAFRRADELGDAMDARCYSGSKVRTKYKKLRFAGRDFIAFLLGAALLAGVILFRVYFANLL</sequence>
<feature type="transmembrane region" description="Helical" evidence="6">
    <location>
        <begin position="148"/>
        <end position="167"/>
    </location>
</feature>
<gene>
    <name evidence="7" type="ORF">IAC57_04645</name>
</gene>
<dbReference type="EMBL" id="DVMZ01000125">
    <property type="protein sequence ID" value="HIU59373.1"/>
    <property type="molecule type" value="Genomic_DNA"/>
</dbReference>
<evidence type="ECO:0000256" key="5">
    <source>
        <dbReference type="ARBA" id="ARBA00023136"/>
    </source>
</evidence>
<comment type="subcellular location">
    <subcellularLocation>
        <location evidence="1">Membrane</location>
        <topology evidence="1">Multi-pass membrane protein</topology>
    </subcellularLocation>
</comment>
<keyword evidence="5 6" id="KW-0472">Membrane</keyword>
<evidence type="ECO:0000256" key="2">
    <source>
        <dbReference type="ARBA" id="ARBA00022475"/>
    </source>
</evidence>
<dbReference type="InterPro" id="IPR051611">
    <property type="entry name" value="ECF_transporter_component"/>
</dbReference>
<dbReference type="GO" id="GO:0005886">
    <property type="term" value="C:plasma membrane"/>
    <property type="evidence" value="ECO:0007669"/>
    <property type="project" value="UniProtKB-ARBA"/>
</dbReference>
<reference evidence="7" key="2">
    <citation type="journal article" date="2021" name="PeerJ">
        <title>Extensive microbial diversity within the chicken gut microbiome revealed by metagenomics and culture.</title>
        <authorList>
            <person name="Gilroy R."/>
            <person name="Ravi A."/>
            <person name="Getino M."/>
            <person name="Pursley I."/>
            <person name="Horton D.L."/>
            <person name="Alikhan N.F."/>
            <person name="Baker D."/>
            <person name="Gharbi K."/>
            <person name="Hall N."/>
            <person name="Watson M."/>
            <person name="Adriaenssens E.M."/>
            <person name="Foster-Nyarko E."/>
            <person name="Jarju S."/>
            <person name="Secka A."/>
            <person name="Antonio M."/>
            <person name="Oren A."/>
            <person name="Chaudhuri R.R."/>
            <person name="La Ragione R."/>
            <person name="Hildebrand F."/>
            <person name="Pallen M.J."/>
        </authorList>
    </citation>
    <scope>NUCLEOTIDE SEQUENCE</scope>
    <source>
        <strain evidence="7">11687</strain>
    </source>
</reference>
<dbReference type="CDD" id="cd16914">
    <property type="entry name" value="EcfT"/>
    <property type="match status" value="1"/>
</dbReference>
<evidence type="ECO:0000256" key="6">
    <source>
        <dbReference type="SAM" id="Phobius"/>
    </source>
</evidence>
<name>A0A9D1MG17_9FIRM</name>
<keyword evidence="4 6" id="KW-1133">Transmembrane helix</keyword>
<comment type="caution">
    <text evidence="7">The sequence shown here is derived from an EMBL/GenBank/DDBJ whole genome shotgun (WGS) entry which is preliminary data.</text>
</comment>
<proteinExistence type="predicted"/>
<dbReference type="AlphaFoldDB" id="A0A9D1MG17"/>
<dbReference type="Proteomes" id="UP000824081">
    <property type="component" value="Unassembled WGS sequence"/>
</dbReference>
<feature type="transmembrane region" description="Helical" evidence="6">
    <location>
        <begin position="246"/>
        <end position="266"/>
    </location>
</feature>
<keyword evidence="3 6" id="KW-0812">Transmembrane</keyword>
<dbReference type="PANTHER" id="PTHR34857">
    <property type="entry name" value="SLL0384 PROTEIN"/>
    <property type="match status" value="1"/>
</dbReference>
<feature type="transmembrane region" description="Helical" evidence="6">
    <location>
        <begin position="107"/>
        <end position="128"/>
    </location>
</feature>
<dbReference type="InterPro" id="IPR003339">
    <property type="entry name" value="ABC/ECF_trnsptr_transmembrane"/>
</dbReference>
<feature type="transmembrane region" description="Helical" evidence="6">
    <location>
        <begin position="69"/>
        <end position="87"/>
    </location>
</feature>
<evidence type="ECO:0000256" key="3">
    <source>
        <dbReference type="ARBA" id="ARBA00022692"/>
    </source>
</evidence>
<organism evidence="7 8">
    <name type="scientific">Candidatus Scatosoma pullistercoris</name>
    <dbReference type="NCBI Taxonomy" id="2840934"/>
    <lineage>
        <taxon>Bacteria</taxon>
        <taxon>Bacillati</taxon>
        <taxon>Bacillota</taxon>
        <taxon>Clostridia</taxon>
        <taxon>Candidatus Scatosoma</taxon>
    </lineage>
</organism>
<dbReference type="PANTHER" id="PTHR34857:SF2">
    <property type="entry name" value="SLL0384 PROTEIN"/>
    <property type="match status" value="1"/>
</dbReference>
<evidence type="ECO:0000313" key="7">
    <source>
        <dbReference type="EMBL" id="HIU59373.1"/>
    </source>
</evidence>
<protein>
    <submittedName>
        <fullName evidence="7">Energy-coupling factor transporter transmembrane protein EcfT</fullName>
    </submittedName>
</protein>
<evidence type="ECO:0000256" key="1">
    <source>
        <dbReference type="ARBA" id="ARBA00004141"/>
    </source>
</evidence>
<feature type="transmembrane region" description="Helical" evidence="6">
    <location>
        <begin position="25"/>
        <end position="57"/>
    </location>
</feature>
<reference evidence="7" key="1">
    <citation type="submission" date="2020-10" db="EMBL/GenBank/DDBJ databases">
        <authorList>
            <person name="Gilroy R."/>
        </authorList>
    </citation>
    <scope>NUCLEOTIDE SEQUENCE</scope>
    <source>
        <strain evidence="7">11687</strain>
    </source>
</reference>
<evidence type="ECO:0000313" key="8">
    <source>
        <dbReference type="Proteomes" id="UP000824081"/>
    </source>
</evidence>